<proteinExistence type="predicted"/>
<dbReference type="SUPFAM" id="SSF53756">
    <property type="entry name" value="UDP-Glycosyltransferase/glycogen phosphorylase"/>
    <property type="match status" value="1"/>
</dbReference>
<evidence type="ECO:0000313" key="4">
    <source>
        <dbReference type="Proteomes" id="UP000092714"/>
    </source>
</evidence>
<evidence type="ECO:0000259" key="1">
    <source>
        <dbReference type="Pfam" id="PF00534"/>
    </source>
</evidence>
<dbReference type="GeneID" id="42777746"/>
<dbReference type="EMBL" id="MAPZ01000019">
    <property type="protein sequence ID" value="OBY10547.1"/>
    <property type="molecule type" value="Genomic_DNA"/>
</dbReference>
<name>A0A173Z3B7_9CLOT</name>
<dbReference type="PANTHER" id="PTHR45947:SF3">
    <property type="entry name" value="SULFOQUINOVOSYL TRANSFERASE SQD2"/>
    <property type="match status" value="1"/>
</dbReference>
<dbReference type="Proteomes" id="UP000092714">
    <property type="component" value="Unassembled WGS sequence"/>
</dbReference>
<evidence type="ECO:0000259" key="2">
    <source>
        <dbReference type="Pfam" id="PF13439"/>
    </source>
</evidence>
<comment type="caution">
    <text evidence="3">The sequence shown here is derived from an EMBL/GenBank/DDBJ whole genome shotgun (WGS) entry which is preliminary data.</text>
</comment>
<accession>A0A173Z3B7</accession>
<dbReference type="Gene3D" id="3.40.50.2000">
    <property type="entry name" value="Glycogen Phosphorylase B"/>
    <property type="match status" value="2"/>
</dbReference>
<dbReference type="OrthoDB" id="9802525at2"/>
<dbReference type="InterPro" id="IPR050194">
    <property type="entry name" value="Glycosyltransferase_grp1"/>
</dbReference>
<feature type="domain" description="Glycosyl transferase family 1" evidence="1">
    <location>
        <begin position="207"/>
        <end position="369"/>
    </location>
</feature>
<dbReference type="InterPro" id="IPR028098">
    <property type="entry name" value="Glyco_trans_4-like_N"/>
</dbReference>
<dbReference type="InterPro" id="IPR001296">
    <property type="entry name" value="Glyco_trans_1"/>
</dbReference>
<dbReference type="eggNOG" id="COG0438">
    <property type="taxonomic scope" value="Bacteria"/>
</dbReference>
<protein>
    <recommendedName>
        <fullName evidence="5">Alpha-monoglucosyldiacylglycerol synthase</fullName>
    </recommendedName>
</protein>
<dbReference type="PANTHER" id="PTHR45947">
    <property type="entry name" value="SULFOQUINOVOSYL TRANSFERASE SQD2"/>
    <property type="match status" value="1"/>
</dbReference>
<sequence length="408" mass="47010">MRIAMLTNNYKPFVGGVPISIERLSKSLRSLGHEVYIFAPTYDNQCDEEFVIRYKSLKGKISGGVVLPNIFDIEIEKKFKALKFDVIHVHHPMLLGNIAQYLGRKYNIPVIYTYHTRYEEYLHFLKPFELLESRGDKIGDKILSYSKEKFIPNRVKHFVNRCDLVFTPTETMKGYLLQSGAESKIEILPTGLEDEYFDLNGNESKEIRNTYIGDNKYLFCTVSRLSKEKNLHFFIDGLLELKNKIGDCFNTMVIGDGPLKKELEERVQRLGLHNNVTFIGKVDNKKIKDYYGACDLFLFSSKSETQGIVLLEAMASKLPVVAVKASGVMDVVKNDVNGYMTTENKEDWAKRILDIIMNNNLRLKLKDGAFRTSKEYSNSKIAKLALHYYEEVILECYRRGQEYAFKIG</sequence>
<keyword evidence="4" id="KW-1185">Reference proteome</keyword>
<evidence type="ECO:0008006" key="5">
    <source>
        <dbReference type="Google" id="ProtNLM"/>
    </source>
</evidence>
<reference evidence="3 4" key="1">
    <citation type="submission" date="2016-06" db="EMBL/GenBank/DDBJ databases">
        <authorList>
            <person name="Kjaerup R.B."/>
            <person name="Dalgaard T.S."/>
            <person name="Juul-Madsen H.R."/>
        </authorList>
    </citation>
    <scope>NUCLEOTIDE SEQUENCE [LARGE SCALE GENOMIC DNA]</scope>
    <source>
        <strain evidence="3 4">373-A1</strain>
    </source>
</reference>
<dbReference type="Pfam" id="PF13439">
    <property type="entry name" value="Glyco_transf_4"/>
    <property type="match status" value="1"/>
</dbReference>
<dbReference type="Pfam" id="PF00534">
    <property type="entry name" value="Glycos_transf_1"/>
    <property type="match status" value="1"/>
</dbReference>
<gene>
    <name evidence="3" type="ORF">CP373A1_08535</name>
</gene>
<evidence type="ECO:0000313" key="3">
    <source>
        <dbReference type="EMBL" id="OBY10547.1"/>
    </source>
</evidence>
<dbReference type="RefSeq" id="WP_034866277.1">
    <property type="nucleotide sequence ID" value="NZ_CABHIH010000002.1"/>
</dbReference>
<dbReference type="GO" id="GO:0016757">
    <property type="term" value="F:glycosyltransferase activity"/>
    <property type="evidence" value="ECO:0007669"/>
    <property type="project" value="InterPro"/>
</dbReference>
<feature type="domain" description="Glycosyltransferase subfamily 4-like N-terminal" evidence="2">
    <location>
        <begin position="14"/>
        <end position="195"/>
    </location>
</feature>
<dbReference type="AlphaFoldDB" id="A0A173Z3B7"/>
<organism evidence="3 4">
    <name type="scientific">Clostridium paraputrificum</name>
    <dbReference type="NCBI Taxonomy" id="29363"/>
    <lineage>
        <taxon>Bacteria</taxon>
        <taxon>Bacillati</taxon>
        <taxon>Bacillota</taxon>
        <taxon>Clostridia</taxon>
        <taxon>Eubacteriales</taxon>
        <taxon>Clostridiaceae</taxon>
        <taxon>Clostridium</taxon>
    </lineage>
</organism>